<feature type="compositionally biased region" description="Basic and acidic residues" evidence="1">
    <location>
        <begin position="530"/>
        <end position="548"/>
    </location>
</feature>
<feature type="compositionally biased region" description="Acidic residues" evidence="1">
    <location>
        <begin position="378"/>
        <end position="396"/>
    </location>
</feature>
<feature type="region of interest" description="Disordered" evidence="1">
    <location>
        <begin position="126"/>
        <end position="158"/>
    </location>
</feature>
<feature type="compositionally biased region" description="Acidic residues" evidence="1">
    <location>
        <begin position="549"/>
        <end position="568"/>
    </location>
</feature>
<feature type="region of interest" description="Disordered" evidence="1">
    <location>
        <begin position="232"/>
        <end position="307"/>
    </location>
</feature>
<feature type="compositionally biased region" description="Low complexity" evidence="1">
    <location>
        <begin position="725"/>
        <end position="740"/>
    </location>
</feature>
<dbReference type="GeneID" id="108817034"/>
<dbReference type="PANTHER" id="PTHR33621">
    <property type="entry name" value="ASPARTIC/GLUTAMIC ACID-RICH PROTEIN"/>
    <property type="match status" value="1"/>
</dbReference>
<evidence type="ECO:0000256" key="1">
    <source>
        <dbReference type="SAM" id="MobiDB-lite"/>
    </source>
</evidence>
<feature type="compositionally biased region" description="Low complexity" evidence="1">
    <location>
        <begin position="706"/>
        <end position="715"/>
    </location>
</feature>
<feature type="region of interest" description="Disordered" evidence="1">
    <location>
        <begin position="471"/>
        <end position="678"/>
    </location>
</feature>
<dbReference type="PANTHER" id="PTHR33621:SF10">
    <property type="entry name" value="ASPARTIC_GLUTAMIC ACID-RICH PROTEIN"/>
    <property type="match status" value="1"/>
</dbReference>
<organism evidence="2 3">
    <name type="scientific">Raphanus sativus</name>
    <name type="common">Radish</name>
    <name type="synonym">Raphanus raphanistrum var. sativus</name>
    <dbReference type="NCBI Taxonomy" id="3726"/>
    <lineage>
        <taxon>Eukaryota</taxon>
        <taxon>Viridiplantae</taxon>
        <taxon>Streptophyta</taxon>
        <taxon>Embryophyta</taxon>
        <taxon>Tracheophyta</taxon>
        <taxon>Spermatophyta</taxon>
        <taxon>Magnoliopsida</taxon>
        <taxon>eudicotyledons</taxon>
        <taxon>Gunneridae</taxon>
        <taxon>Pentapetalae</taxon>
        <taxon>rosids</taxon>
        <taxon>malvids</taxon>
        <taxon>Brassicales</taxon>
        <taxon>Brassicaceae</taxon>
        <taxon>Brassiceae</taxon>
        <taxon>Raphanus</taxon>
    </lineage>
</organism>
<feature type="compositionally biased region" description="Basic and acidic residues" evidence="1">
    <location>
        <begin position="629"/>
        <end position="644"/>
    </location>
</feature>
<feature type="compositionally biased region" description="Polar residues" evidence="1">
    <location>
        <begin position="517"/>
        <end position="529"/>
    </location>
</feature>
<dbReference type="OrthoDB" id="1916794at2759"/>
<feature type="region of interest" description="Disordered" evidence="1">
    <location>
        <begin position="352"/>
        <end position="437"/>
    </location>
</feature>
<evidence type="ECO:0000313" key="2">
    <source>
        <dbReference type="Proteomes" id="UP000504610"/>
    </source>
</evidence>
<feature type="region of interest" description="Disordered" evidence="1">
    <location>
        <begin position="443"/>
        <end position="462"/>
    </location>
</feature>
<feature type="compositionally biased region" description="Basic and acidic residues" evidence="1">
    <location>
        <begin position="471"/>
        <end position="497"/>
    </location>
</feature>
<feature type="compositionally biased region" description="Acidic residues" evidence="1">
    <location>
        <begin position="577"/>
        <end position="586"/>
    </location>
</feature>
<dbReference type="Proteomes" id="UP000504610">
    <property type="component" value="Chromosome 7"/>
</dbReference>
<feature type="compositionally biased region" description="Basic and acidic residues" evidence="1">
    <location>
        <begin position="135"/>
        <end position="150"/>
    </location>
</feature>
<dbReference type="RefSeq" id="XP_018445123.1">
    <property type="nucleotide sequence ID" value="XM_018589621.2"/>
</dbReference>
<feature type="compositionally biased region" description="Acidic residues" evidence="1">
    <location>
        <begin position="498"/>
        <end position="511"/>
    </location>
</feature>
<reference evidence="3" key="2">
    <citation type="submission" date="2025-08" db="UniProtKB">
        <authorList>
            <consortium name="RefSeq"/>
        </authorList>
    </citation>
    <scope>IDENTIFICATION</scope>
    <source>
        <tissue evidence="3">Leaf</tissue>
    </source>
</reference>
<accession>A0A6J0KC47</accession>
<gene>
    <name evidence="3" type="primary">LOC108817034</name>
</gene>
<feature type="region of interest" description="Disordered" evidence="1">
    <location>
        <begin position="192"/>
        <end position="216"/>
    </location>
</feature>
<evidence type="ECO:0000313" key="3">
    <source>
        <dbReference type="RefSeq" id="XP_018445123.1"/>
    </source>
</evidence>
<dbReference type="AlphaFoldDB" id="A0A6J0KC47"/>
<keyword evidence="2" id="KW-1185">Reference proteome</keyword>
<feature type="compositionally biased region" description="Basic and acidic residues" evidence="1">
    <location>
        <begin position="288"/>
        <end position="300"/>
    </location>
</feature>
<protein>
    <submittedName>
        <fullName evidence="3">Uncharacterized protein LOC108817034</fullName>
    </submittedName>
</protein>
<dbReference type="KEGG" id="rsz:108817034"/>
<name>A0A6J0KC47_RAPSA</name>
<proteinExistence type="predicted"/>
<sequence length="767" mass="84448">MDFHSLTRRDLQSLCKMNKIPANKTNIAMADALAALEIVEGIEEYINQSDSNVVQSPTSVARLPPNTTTRRKTTIKTERQSSSLLVNRSCRLASKKSLDGEMDQDNVAQEAKTNDVKFEANVVAKTPAARSTRKATAEASRRSKIQESQKGELVQSAYSTRRSTRLLAKCMADLSLKTKENLDKAEKIEESELKVSAQETNSTGSEERIENTEVVPGKDLSASMEKEWEMLKHDSDQVTGDLGDNAVSDANTETNKDEGDEVMSDEKESKNGLVQVNKQEEILLADKAISEEGSEKKDNNQETGDTEIYVDLVDDTVLEHANTETNNDNKELKNVQAFDIFVQVEHQETEVAVEDNVFETEKTNTFDEAVLDRTDGVSEAEPEEDNSGVDADDTISEADSNQTDNQETEHAMVYQTDGDSETKPEEDTEIYVDLGDNSVLEHANSEIINDNKESKNAQAFDSLVVQVEHQETKEAIQKNDSGPEKANTFDKEAVVDRTDDDSETELDEDSSGADSDGTISEADSNQADNQKTEDAIQKNDSETEKTNTFDEEAVVDLTDGDLEDDSSFDSEGTISEAEQDEDDYSFDSDGTISEADSNKADNQETEQTNQENDPAETEKINTFDEDTILVDHTDGDLEGDHSGVDLDVTISEAGSNQAINGSDIAEESSVTAPTSPPLPLEEAIVNRAPLSPFVAESISAQFPRPNKSASKKNSAMKVDNEGTTNKENNMEMMIMNVVNNSDNGDRKGETKKKKKVQIDEDLELERC</sequence>
<reference evidence="2" key="1">
    <citation type="journal article" date="2019" name="Database">
        <title>The radish genome database (RadishGD): an integrated information resource for radish genomics.</title>
        <authorList>
            <person name="Yu H.J."/>
            <person name="Baek S."/>
            <person name="Lee Y.J."/>
            <person name="Cho A."/>
            <person name="Mun J.H."/>
        </authorList>
    </citation>
    <scope>NUCLEOTIDE SEQUENCE [LARGE SCALE GENOMIC DNA]</scope>
    <source>
        <strain evidence="2">cv. WK10039</strain>
    </source>
</reference>
<feature type="region of interest" description="Disordered" evidence="1">
    <location>
        <begin position="703"/>
        <end position="767"/>
    </location>
</feature>
<feature type="compositionally biased region" description="Basic and acidic residues" evidence="1">
    <location>
        <begin position="359"/>
        <end position="376"/>
    </location>
</feature>